<keyword evidence="13" id="KW-1133">Transmembrane helix</keyword>
<dbReference type="PROSITE" id="PS00383">
    <property type="entry name" value="TYR_PHOSPHATASE_1"/>
    <property type="match status" value="1"/>
</dbReference>
<feature type="compositionally biased region" description="Polar residues" evidence="12">
    <location>
        <begin position="373"/>
        <end position="385"/>
    </location>
</feature>
<dbReference type="PRINTS" id="PR00700">
    <property type="entry name" value="PRTYPHPHTASE"/>
</dbReference>
<organism evidence="16 17">
    <name type="scientific">Strongylocentrotus purpuratus</name>
    <name type="common">Purple sea urchin</name>
    <dbReference type="NCBI Taxonomy" id="7668"/>
    <lineage>
        <taxon>Eukaryota</taxon>
        <taxon>Metazoa</taxon>
        <taxon>Echinodermata</taxon>
        <taxon>Eleutherozoa</taxon>
        <taxon>Echinozoa</taxon>
        <taxon>Echinoidea</taxon>
        <taxon>Euechinoidea</taxon>
        <taxon>Echinacea</taxon>
        <taxon>Camarodonta</taxon>
        <taxon>Echinidea</taxon>
        <taxon>Strongylocentrotidae</taxon>
        <taxon>Strongylocentrotus</taxon>
    </lineage>
</organism>
<feature type="domain" description="Tyrosine specific protein phosphatases" evidence="15">
    <location>
        <begin position="196"/>
        <end position="275"/>
    </location>
</feature>
<dbReference type="PIRSF" id="PIRSF000926">
    <property type="entry name" value="Tyr-Ptase_nr1"/>
    <property type="match status" value="1"/>
</dbReference>
<dbReference type="Proteomes" id="UP000007110">
    <property type="component" value="Unassembled WGS sequence"/>
</dbReference>
<keyword evidence="7" id="KW-0256">Endoplasmic reticulum</keyword>
<dbReference type="InterPro" id="IPR000242">
    <property type="entry name" value="PTP_cat"/>
</dbReference>
<feature type="region of interest" description="Disordered" evidence="12">
    <location>
        <begin position="301"/>
        <end position="396"/>
    </location>
</feature>
<evidence type="ECO:0000256" key="11">
    <source>
        <dbReference type="PIRSR" id="PIRSR000926-2"/>
    </source>
</evidence>
<dbReference type="SUPFAM" id="SSF52799">
    <property type="entry name" value="(Phosphotyrosine protein) phosphatases II"/>
    <property type="match status" value="1"/>
</dbReference>
<evidence type="ECO:0000256" key="2">
    <source>
        <dbReference type="ARBA" id="ARBA00004308"/>
    </source>
</evidence>
<dbReference type="OrthoDB" id="9450131at2759"/>
<keyword evidence="17" id="KW-1185">Reference proteome</keyword>
<dbReference type="FunCoup" id="A0A7M7HGG6">
    <property type="interactions" value="957"/>
</dbReference>
<proteinExistence type="inferred from homology"/>
<reference evidence="16" key="2">
    <citation type="submission" date="2021-01" db="UniProtKB">
        <authorList>
            <consortium name="EnsemblMetazoa"/>
        </authorList>
    </citation>
    <scope>IDENTIFICATION</scope>
</reference>
<comment type="similarity">
    <text evidence="3">Belongs to the protein-tyrosine phosphatase family. Non-receptor class 1 subfamily.</text>
</comment>
<evidence type="ECO:0000256" key="12">
    <source>
        <dbReference type="SAM" id="MobiDB-lite"/>
    </source>
</evidence>
<dbReference type="GO" id="GO:0005737">
    <property type="term" value="C:cytoplasm"/>
    <property type="evidence" value="ECO:0000318"/>
    <property type="project" value="GO_Central"/>
</dbReference>
<feature type="binding site" evidence="11">
    <location>
        <position position="188"/>
    </location>
    <ligand>
        <name>substrate</name>
    </ligand>
</feature>
<keyword evidence="13" id="KW-0812">Transmembrane</keyword>
<keyword evidence="8" id="KW-0904">Protein phosphatase</keyword>
<dbReference type="InterPro" id="IPR000387">
    <property type="entry name" value="Tyr_Pase_dom"/>
</dbReference>
<dbReference type="GeneID" id="582421"/>
<dbReference type="SMART" id="SM00404">
    <property type="entry name" value="PTPc_motif"/>
    <property type="match status" value="1"/>
</dbReference>
<feature type="compositionally biased region" description="Basic and acidic residues" evidence="12">
    <location>
        <begin position="329"/>
        <end position="363"/>
    </location>
</feature>
<evidence type="ECO:0000256" key="1">
    <source>
        <dbReference type="ARBA" id="ARBA00004240"/>
    </source>
</evidence>
<dbReference type="CDD" id="cd14545">
    <property type="entry name" value="PTPc-N1_2"/>
    <property type="match status" value="1"/>
</dbReference>
<dbReference type="Pfam" id="PF00102">
    <property type="entry name" value="Y_phosphatase"/>
    <property type="match status" value="1"/>
</dbReference>
<evidence type="ECO:0000256" key="10">
    <source>
        <dbReference type="PIRSR" id="PIRSR000926-1"/>
    </source>
</evidence>
<keyword evidence="5" id="KW-0597">Phosphoprotein</keyword>
<evidence type="ECO:0000256" key="3">
    <source>
        <dbReference type="ARBA" id="ARBA00009701"/>
    </source>
</evidence>
<evidence type="ECO:0000259" key="15">
    <source>
        <dbReference type="PROSITE" id="PS50056"/>
    </source>
</evidence>
<feature type="domain" description="Tyrosine-protein phosphatase" evidence="14">
    <location>
        <begin position="4"/>
        <end position="284"/>
    </location>
</feature>
<dbReference type="SMART" id="SM00194">
    <property type="entry name" value="PTPc"/>
    <property type="match status" value="1"/>
</dbReference>
<dbReference type="InParanoid" id="A0A7M7HGG6"/>
<keyword evidence="9 13" id="KW-0472">Membrane</keyword>
<dbReference type="GO" id="GO:0019901">
    <property type="term" value="F:protein kinase binding"/>
    <property type="evidence" value="ECO:0000318"/>
    <property type="project" value="GO_Central"/>
</dbReference>
<dbReference type="GO" id="GO:0046426">
    <property type="term" value="P:negative regulation of receptor signaling pathway via JAK-STAT"/>
    <property type="evidence" value="ECO:0000318"/>
    <property type="project" value="GO_Central"/>
</dbReference>
<accession>A0A7M7HGG6</accession>
<feature type="binding site" evidence="11">
    <location>
        <begin position="222"/>
        <end position="228"/>
    </location>
    <ligand>
        <name>substrate</name>
    </ligand>
</feature>
<sequence length="452" mass="52335">MESLEEEFKEYEERKLWPTIFWDIHKESSLYELPTTDAKDPINKGLNRYRDIHPYNHTRIRLERGDVRYINASLIEAPLAKRKYILTQGPLTRTVCHFWQMVWEQDSRAIIMLNNFVENHQQKCADYFPRGQDNGNTDELLCEDTLLKVTYLRQERHHYYIVRTLLLEDLVTQQTKEILHFHYTRWSDFSVPQSPAAFLQFLHHVRRSGSLVDNVGPPVIHCSAGVGRSGTLCLVDTCLVQIEKKGNTSGLDVRKQLLDMRRYRHGLIQTWQQLRFSYCAILEGSKVILRGDDLGSLTVENNTDVESIPPPLPPKRPSSRPQSMLDGETVVHKAEENNVQNERKDGQKDGMKDGLKDGVKSVVDDDDDASSSPPTNSRVVDSPPQNELRKRKWEEREERTSKLNEKISEMRRKQKRSEYWQQKRSLIHLGVGVGVGVGVAVSLFAVYYYMSP</sequence>
<dbReference type="InterPro" id="IPR016130">
    <property type="entry name" value="Tyr_Pase_AS"/>
</dbReference>
<dbReference type="RefSeq" id="XP_011664088.1">
    <property type="nucleotide sequence ID" value="XM_011665786.2"/>
</dbReference>
<dbReference type="EC" id="3.1.3.48" evidence="4"/>
<evidence type="ECO:0000256" key="6">
    <source>
        <dbReference type="ARBA" id="ARBA00022801"/>
    </source>
</evidence>
<dbReference type="InterPro" id="IPR029021">
    <property type="entry name" value="Prot-tyrosine_phosphatase-like"/>
</dbReference>
<feature type="transmembrane region" description="Helical" evidence="13">
    <location>
        <begin position="426"/>
        <end position="450"/>
    </location>
</feature>
<comment type="subcellular location">
    <subcellularLocation>
        <location evidence="2">Endomembrane system</location>
    </subcellularLocation>
    <subcellularLocation>
        <location evidence="1">Endoplasmic reticulum</location>
    </subcellularLocation>
</comment>
<dbReference type="InterPro" id="IPR012265">
    <property type="entry name" value="Ptpn1/Ptpn2"/>
</dbReference>
<dbReference type="Gene3D" id="3.90.190.10">
    <property type="entry name" value="Protein tyrosine phosphatase superfamily"/>
    <property type="match status" value="1"/>
</dbReference>
<dbReference type="GO" id="GO:0005634">
    <property type="term" value="C:nucleus"/>
    <property type="evidence" value="ECO:0000318"/>
    <property type="project" value="GO_Central"/>
</dbReference>
<dbReference type="GO" id="GO:0005783">
    <property type="term" value="C:endoplasmic reticulum"/>
    <property type="evidence" value="ECO:0007669"/>
    <property type="project" value="UniProtKB-SubCell"/>
</dbReference>
<dbReference type="AlphaFoldDB" id="A0A7M7HGG6"/>
<protein>
    <recommendedName>
        <fullName evidence="4">protein-tyrosine-phosphatase</fullName>
        <ecNumber evidence="4">3.1.3.48</ecNumber>
    </recommendedName>
</protein>
<dbReference type="PANTHER" id="PTHR46047:SF3">
    <property type="entry name" value="TYROSINE-PROTEIN PHOSPHATASE NON-RECEPTOR TYPE 61F"/>
    <property type="match status" value="1"/>
</dbReference>
<dbReference type="InterPro" id="IPR051985">
    <property type="entry name" value="NR_tyrosine_phosphatase"/>
</dbReference>
<evidence type="ECO:0000313" key="17">
    <source>
        <dbReference type="Proteomes" id="UP000007110"/>
    </source>
</evidence>
<dbReference type="OMA" id="EYTCNES"/>
<dbReference type="GO" id="GO:0070373">
    <property type="term" value="P:negative regulation of ERK1 and ERK2 cascade"/>
    <property type="evidence" value="ECO:0000318"/>
    <property type="project" value="GO_Central"/>
</dbReference>
<evidence type="ECO:0000256" key="8">
    <source>
        <dbReference type="ARBA" id="ARBA00022912"/>
    </source>
</evidence>
<dbReference type="PANTHER" id="PTHR46047">
    <property type="entry name" value="TYROSINE-PROTEIN PHOSPHATASE NON-RECEPTOR TYPE 61F"/>
    <property type="match status" value="1"/>
</dbReference>
<dbReference type="GO" id="GO:0004726">
    <property type="term" value="F:non-membrane spanning protein tyrosine phosphatase activity"/>
    <property type="evidence" value="ECO:0000318"/>
    <property type="project" value="GO_Central"/>
</dbReference>
<evidence type="ECO:0000256" key="5">
    <source>
        <dbReference type="ARBA" id="ARBA00022553"/>
    </source>
</evidence>
<dbReference type="PROSITE" id="PS50056">
    <property type="entry name" value="TYR_PHOSPHATASE_2"/>
    <property type="match status" value="1"/>
</dbReference>
<evidence type="ECO:0000313" key="16">
    <source>
        <dbReference type="EnsemblMetazoa" id="XP_011664088"/>
    </source>
</evidence>
<evidence type="ECO:0000256" key="7">
    <source>
        <dbReference type="ARBA" id="ARBA00022824"/>
    </source>
</evidence>
<name>A0A7M7HGG6_STRPU</name>
<evidence type="ECO:0000256" key="4">
    <source>
        <dbReference type="ARBA" id="ARBA00013064"/>
    </source>
</evidence>
<reference evidence="17" key="1">
    <citation type="submission" date="2015-02" db="EMBL/GenBank/DDBJ databases">
        <title>Genome sequencing for Strongylocentrotus purpuratus.</title>
        <authorList>
            <person name="Murali S."/>
            <person name="Liu Y."/>
            <person name="Vee V."/>
            <person name="English A."/>
            <person name="Wang M."/>
            <person name="Skinner E."/>
            <person name="Han Y."/>
            <person name="Muzny D.M."/>
            <person name="Worley K.C."/>
            <person name="Gibbs R.A."/>
        </authorList>
    </citation>
    <scope>NUCLEOTIDE SEQUENCE</scope>
</reference>
<dbReference type="KEGG" id="spu:582421"/>
<feature type="binding site" evidence="11">
    <location>
        <position position="269"/>
    </location>
    <ligand>
        <name>substrate</name>
    </ligand>
</feature>
<dbReference type="InterPro" id="IPR003595">
    <property type="entry name" value="Tyr_Pase_cat"/>
</dbReference>
<dbReference type="PROSITE" id="PS50055">
    <property type="entry name" value="TYR_PHOSPHATASE_PTP"/>
    <property type="match status" value="1"/>
</dbReference>
<evidence type="ECO:0000256" key="9">
    <source>
        <dbReference type="ARBA" id="ARBA00023136"/>
    </source>
</evidence>
<feature type="active site" description="Phosphocysteine intermediate" evidence="10">
    <location>
        <position position="222"/>
    </location>
</feature>
<evidence type="ECO:0000256" key="13">
    <source>
        <dbReference type="SAM" id="Phobius"/>
    </source>
</evidence>
<dbReference type="EnsemblMetazoa" id="XM_011665786">
    <property type="protein sequence ID" value="XP_011664088"/>
    <property type="gene ID" value="LOC582421"/>
</dbReference>
<keyword evidence="6" id="KW-0378">Hydrolase</keyword>
<evidence type="ECO:0000259" key="14">
    <source>
        <dbReference type="PROSITE" id="PS50055"/>
    </source>
</evidence>